<sequence length="262" mass="28412">NMNDDFENDWVNISDSGTLYSFPNNDQAGESVAIGFDFPFYGDSYNSLIINANGWVGFGDDNAAWDNTNIPSSDAPRSAIFGLWDDLNPVNDNCNSYCSGNVYIHGNSERFVVWFDEVAHWWENFEESYYDFQIVLYPNGDIDLNYNTLTGTHDATVGIQNATGNDGIQIASGSSAASNNMSRFISTGPDWLDLGDNTTGQLEFGASVAHNFDVSATELSEGDYNGFIKISSNGGSATFAVSLTVGEGSEIMAGDVNFDSVL</sequence>
<name>A0A382YR83_9ZZZZ</name>
<reference evidence="1" key="1">
    <citation type="submission" date="2018-05" db="EMBL/GenBank/DDBJ databases">
        <authorList>
            <person name="Lanie J.A."/>
            <person name="Ng W.-L."/>
            <person name="Kazmierczak K.M."/>
            <person name="Andrzejewski T.M."/>
            <person name="Davidsen T.M."/>
            <person name="Wayne K.J."/>
            <person name="Tettelin H."/>
            <person name="Glass J.I."/>
            <person name="Rusch D."/>
            <person name="Podicherti R."/>
            <person name="Tsui H.-C.T."/>
            <person name="Winkler M.E."/>
        </authorList>
    </citation>
    <scope>NUCLEOTIDE SEQUENCE</scope>
</reference>
<proteinExistence type="predicted"/>
<accession>A0A382YR83</accession>
<gene>
    <name evidence="1" type="ORF">METZ01_LOCUS438587</name>
</gene>
<protein>
    <submittedName>
        <fullName evidence="1">Uncharacterized protein</fullName>
    </submittedName>
</protein>
<dbReference type="EMBL" id="UINC01177872">
    <property type="protein sequence ID" value="SVD85733.1"/>
    <property type="molecule type" value="Genomic_DNA"/>
</dbReference>
<organism evidence="1">
    <name type="scientific">marine metagenome</name>
    <dbReference type="NCBI Taxonomy" id="408172"/>
    <lineage>
        <taxon>unclassified sequences</taxon>
        <taxon>metagenomes</taxon>
        <taxon>ecological metagenomes</taxon>
    </lineage>
</organism>
<evidence type="ECO:0000313" key="1">
    <source>
        <dbReference type="EMBL" id="SVD85733.1"/>
    </source>
</evidence>
<dbReference type="AlphaFoldDB" id="A0A382YR83"/>
<feature type="non-terminal residue" evidence="1">
    <location>
        <position position="1"/>
    </location>
</feature>
<feature type="non-terminal residue" evidence="1">
    <location>
        <position position="262"/>
    </location>
</feature>